<evidence type="ECO:0000313" key="4">
    <source>
        <dbReference type="WBParaSite" id="TCNE_0001231201-mRNA-1"/>
    </source>
</evidence>
<keyword evidence="1" id="KW-0732">Signal</keyword>
<sequence length="82" mass="9007">MQYGYSLVVLFVAGFVTLVSSLPLHDVGYSNIGQYGALNELSVPVLLDPLLLRNGEYMEHVSPRTEKRNIAIGRGDGFRPGK</sequence>
<feature type="chain" id="PRO_5044553434" evidence="1">
    <location>
        <begin position="22"/>
        <end position="82"/>
    </location>
</feature>
<reference evidence="4" key="1">
    <citation type="submission" date="2016-06" db="UniProtKB">
        <authorList>
            <consortium name="WormBaseParasite"/>
        </authorList>
    </citation>
    <scope>IDENTIFICATION</scope>
</reference>
<protein>
    <submittedName>
        <fullName evidence="2 4">Uncharacterized protein</fullName>
    </submittedName>
</protein>
<gene>
    <name evidence="2" type="ORF">TCNE_LOCUS12312</name>
</gene>
<dbReference type="EMBL" id="UYWY01021205">
    <property type="protein sequence ID" value="VDM43633.1"/>
    <property type="molecule type" value="Genomic_DNA"/>
</dbReference>
<proteinExistence type="predicted"/>
<dbReference type="WBParaSite" id="TCNE_0001231201-mRNA-1">
    <property type="protein sequence ID" value="TCNE_0001231201-mRNA-1"/>
    <property type="gene ID" value="TCNE_0001231201"/>
</dbReference>
<keyword evidence="3" id="KW-1185">Reference proteome</keyword>
<organism evidence="3 4">
    <name type="scientific">Toxocara canis</name>
    <name type="common">Canine roundworm</name>
    <dbReference type="NCBI Taxonomy" id="6265"/>
    <lineage>
        <taxon>Eukaryota</taxon>
        <taxon>Metazoa</taxon>
        <taxon>Ecdysozoa</taxon>
        <taxon>Nematoda</taxon>
        <taxon>Chromadorea</taxon>
        <taxon>Rhabditida</taxon>
        <taxon>Spirurina</taxon>
        <taxon>Ascaridomorpha</taxon>
        <taxon>Ascaridoidea</taxon>
        <taxon>Toxocaridae</taxon>
        <taxon>Toxocara</taxon>
    </lineage>
</organism>
<evidence type="ECO:0000313" key="3">
    <source>
        <dbReference type="Proteomes" id="UP000050794"/>
    </source>
</evidence>
<evidence type="ECO:0000256" key="1">
    <source>
        <dbReference type="SAM" id="SignalP"/>
    </source>
</evidence>
<accession>A0A183UUZ2</accession>
<reference evidence="2 3" key="2">
    <citation type="submission" date="2018-11" db="EMBL/GenBank/DDBJ databases">
        <authorList>
            <consortium name="Pathogen Informatics"/>
        </authorList>
    </citation>
    <scope>NUCLEOTIDE SEQUENCE [LARGE SCALE GENOMIC DNA]</scope>
</reference>
<evidence type="ECO:0000313" key="2">
    <source>
        <dbReference type="EMBL" id="VDM43633.1"/>
    </source>
</evidence>
<dbReference type="Proteomes" id="UP000050794">
    <property type="component" value="Unassembled WGS sequence"/>
</dbReference>
<name>A0A183UUZ2_TOXCA</name>
<dbReference type="AlphaFoldDB" id="A0A183UUZ2"/>
<feature type="signal peptide" evidence="1">
    <location>
        <begin position="1"/>
        <end position="21"/>
    </location>
</feature>